<dbReference type="EMBL" id="CP137845">
    <property type="protein sequence ID" value="WPB53793.1"/>
    <property type="molecule type" value="Genomic_DNA"/>
</dbReference>
<protein>
    <submittedName>
        <fullName evidence="2">Uncharacterized protein</fullName>
    </submittedName>
</protein>
<name>A0ABZ0P9T4_9BACT</name>
<accession>A0ABZ0P9T4</accession>
<keyword evidence="1" id="KW-0472">Membrane</keyword>
<proteinExistence type="predicted"/>
<gene>
    <name evidence="2" type="ORF">R9B83_02255</name>
</gene>
<evidence type="ECO:0000313" key="3">
    <source>
        <dbReference type="Proteomes" id="UP001303601"/>
    </source>
</evidence>
<feature type="transmembrane region" description="Helical" evidence="1">
    <location>
        <begin position="200"/>
        <end position="228"/>
    </location>
</feature>
<feature type="transmembrane region" description="Helical" evidence="1">
    <location>
        <begin position="240"/>
        <end position="263"/>
    </location>
</feature>
<keyword evidence="1" id="KW-0812">Transmembrane</keyword>
<evidence type="ECO:0000256" key="1">
    <source>
        <dbReference type="SAM" id="Phobius"/>
    </source>
</evidence>
<keyword evidence="3" id="KW-1185">Reference proteome</keyword>
<keyword evidence="1" id="KW-1133">Transmembrane helix</keyword>
<feature type="transmembrane region" description="Helical" evidence="1">
    <location>
        <begin position="27"/>
        <end position="52"/>
    </location>
</feature>
<organism evidence="2 3">
    <name type="scientific">Metamycoplasma equirhinis</name>
    <dbReference type="NCBI Taxonomy" id="92402"/>
    <lineage>
        <taxon>Bacteria</taxon>
        <taxon>Bacillati</taxon>
        <taxon>Mycoplasmatota</taxon>
        <taxon>Mycoplasmoidales</taxon>
        <taxon>Metamycoplasmataceae</taxon>
        <taxon>Metamycoplasma</taxon>
    </lineage>
</organism>
<feature type="transmembrane region" description="Helical" evidence="1">
    <location>
        <begin position="129"/>
        <end position="148"/>
    </location>
</feature>
<feature type="transmembrane region" description="Helical" evidence="1">
    <location>
        <begin position="168"/>
        <end position="188"/>
    </location>
</feature>
<dbReference type="GeneID" id="94493696"/>
<dbReference type="RefSeq" id="WP_140031357.1">
    <property type="nucleotide sequence ID" value="NZ_CP137845.1"/>
</dbReference>
<evidence type="ECO:0000313" key="2">
    <source>
        <dbReference type="EMBL" id="WPB53793.1"/>
    </source>
</evidence>
<feature type="transmembrane region" description="Helical" evidence="1">
    <location>
        <begin position="64"/>
        <end position="84"/>
    </location>
</feature>
<reference evidence="2" key="1">
    <citation type="submission" date="2023-11" db="EMBL/GenBank/DDBJ databases">
        <title>Completed genome sequence of Mycoplasma equirhinis type strain M432/72.</title>
        <authorList>
            <person name="Spergser J."/>
        </authorList>
    </citation>
    <scope>NUCLEOTIDE SEQUENCE [LARGE SCALE GENOMIC DNA]</scope>
    <source>
        <strain evidence="2">M432/72</strain>
    </source>
</reference>
<sequence>MYNLSTIDLFKLNLSLHKINKPKDKKLITLAIFNALIIFFTFVILLADIILFASKALAAENIKIYSAAKFLTLFIFTVTVNFVMKSCYYKKISSLESNTIEYQNSKGFYILYVLLNNKKMKVTHYLNRIFDFCLWTLYIALSAIIGYIKPNVANEWLILPSPLFASLILFKGFFVDLIASYVVYLNVFKKFSNIKINSEIGNFINLLFVTIFVLFYGTIYLLFAYLIANHKMSDWSILSLRYAVLFTIPAFYAFKFIFALIFYRKEKSKVKYLFAFLPLFVFPKIVK</sequence>
<dbReference type="Proteomes" id="UP001303601">
    <property type="component" value="Chromosome"/>
</dbReference>